<sequence>MENPYETAFWERRSRALISLAGSSVGSKQATHAYKLHLNQLLDEYDLACRQLATVETAIIAVLDRIPFAKSMFEVKGISAISLAGILGEAGDLSGIVHGNALLRLASTSQKQAQANGPDRSATPPPLHLLMAMSLVANNPEFKAMHAYNVTGKKDKENEIMKLCGKLARVTRWNGSQRRSLQSF</sequence>
<dbReference type="RefSeq" id="WP_331848957.1">
    <property type="nucleotide sequence ID" value="NZ_JAZHPZ010000019.1"/>
</dbReference>
<protein>
    <recommendedName>
        <fullName evidence="3">Transposase IS116/IS110/IS902 family protein</fullName>
    </recommendedName>
</protein>
<organism evidence="1 2">
    <name type="scientific">Paenibacillus haidiansis</name>
    <dbReference type="NCBI Taxonomy" id="1574488"/>
    <lineage>
        <taxon>Bacteria</taxon>
        <taxon>Bacillati</taxon>
        <taxon>Bacillota</taxon>
        <taxon>Bacilli</taxon>
        <taxon>Bacillales</taxon>
        <taxon>Paenibacillaceae</taxon>
        <taxon>Paenibacillus</taxon>
    </lineage>
</organism>
<name>A0ABU7VYE4_9BACL</name>
<gene>
    <name evidence="1" type="ORF">V3851_23570</name>
</gene>
<keyword evidence="2" id="KW-1185">Reference proteome</keyword>
<evidence type="ECO:0000313" key="2">
    <source>
        <dbReference type="Proteomes" id="UP001306950"/>
    </source>
</evidence>
<comment type="caution">
    <text evidence="1">The sequence shown here is derived from an EMBL/GenBank/DDBJ whole genome shotgun (WGS) entry which is preliminary data.</text>
</comment>
<proteinExistence type="predicted"/>
<evidence type="ECO:0008006" key="3">
    <source>
        <dbReference type="Google" id="ProtNLM"/>
    </source>
</evidence>
<accession>A0ABU7VYE4</accession>
<dbReference type="Proteomes" id="UP001306950">
    <property type="component" value="Unassembled WGS sequence"/>
</dbReference>
<evidence type="ECO:0000313" key="1">
    <source>
        <dbReference type="EMBL" id="MEF2968782.1"/>
    </source>
</evidence>
<reference evidence="1 2" key="1">
    <citation type="submission" date="2024-02" db="EMBL/GenBank/DDBJ databases">
        <title>A nitrogen-fixing paenibacillus bacterium.</title>
        <authorList>
            <person name="Zhang W.L."/>
            <person name="Chen S.F."/>
        </authorList>
    </citation>
    <scope>NUCLEOTIDE SEQUENCE [LARGE SCALE GENOMIC DNA]</scope>
    <source>
        <strain evidence="1 2">M1</strain>
    </source>
</reference>
<dbReference type="EMBL" id="JAZHPZ010000019">
    <property type="protein sequence ID" value="MEF2968782.1"/>
    <property type="molecule type" value="Genomic_DNA"/>
</dbReference>